<dbReference type="PANTHER" id="PTHR10044">
    <property type="entry name" value="INHIBITOR OF APOPTOSIS"/>
    <property type="match status" value="1"/>
</dbReference>
<evidence type="ECO:0000313" key="3">
    <source>
        <dbReference type="Proteomes" id="UP001374579"/>
    </source>
</evidence>
<dbReference type="Proteomes" id="UP001374579">
    <property type="component" value="Unassembled WGS sequence"/>
</dbReference>
<dbReference type="SUPFAM" id="SSF57924">
    <property type="entry name" value="Inhibitor of apoptosis (IAP) repeat"/>
    <property type="match status" value="2"/>
</dbReference>
<feature type="compositionally biased region" description="Basic and acidic residues" evidence="1">
    <location>
        <begin position="127"/>
        <end position="141"/>
    </location>
</feature>
<dbReference type="GO" id="GO:0005737">
    <property type="term" value="C:cytoplasm"/>
    <property type="evidence" value="ECO:0007669"/>
    <property type="project" value="TreeGrafter"/>
</dbReference>
<sequence length="269" mass="29729">MPTVSQLSALLGQNSTHHCEIKRLASFEKWQGDHPVFPIKLAKEGFVYHGQGDEVECHFCHFTKRDWRHGENPKEAHRSACPSCPLYSSSSSSSSNNNPLQGPSNVPIPEVTVRNAGLQLAESAPPRPHDADQRPTSDEDDSIDLHQQHVQQEMGVNFRPGLPREGVADSQYPDYGSLGKRLTSYNWDGFPVARVCPLRLSGLGFFSAGVGDLVICYHCGLMLQDWQAPDDPATAHARHRPACRHLQGVTGSRFVIMTQRELAVVGHAH</sequence>
<dbReference type="PANTHER" id="PTHR10044:SF139">
    <property type="entry name" value="DEATH-ASSOCIATED INHIBITOR OF APOPTOSIS 2"/>
    <property type="match status" value="1"/>
</dbReference>
<evidence type="ECO:0000256" key="1">
    <source>
        <dbReference type="SAM" id="MobiDB-lite"/>
    </source>
</evidence>
<accession>A0AAN9BKU5</accession>
<dbReference type="Pfam" id="PF00653">
    <property type="entry name" value="BIR"/>
    <property type="match status" value="2"/>
</dbReference>
<reference evidence="2 3" key="1">
    <citation type="submission" date="2024-02" db="EMBL/GenBank/DDBJ databases">
        <title>Chromosome-scale genome assembly of the rough periwinkle Littorina saxatilis.</title>
        <authorList>
            <person name="De Jode A."/>
            <person name="Faria R."/>
            <person name="Formenti G."/>
            <person name="Sims Y."/>
            <person name="Smith T.P."/>
            <person name="Tracey A."/>
            <person name="Wood J.M.D."/>
            <person name="Zagrodzka Z.B."/>
            <person name="Johannesson K."/>
            <person name="Butlin R.K."/>
            <person name="Leder E.H."/>
        </authorList>
    </citation>
    <scope>NUCLEOTIDE SEQUENCE [LARGE SCALE GENOMIC DNA]</scope>
    <source>
        <strain evidence="2">Snail1</strain>
        <tissue evidence="2">Muscle</tissue>
    </source>
</reference>
<dbReference type="Gene3D" id="1.10.1170.10">
    <property type="entry name" value="Inhibitor Of Apoptosis Protein (2mihbC-IAP-1), Chain A"/>
    <property type="match status" value="2"/>
</dbReference>
<feature type="compositionally biased region" description="Low complexity" evidence="1">
    <location>
        <begin position="88"/>
        <end position="98"/>
    </location>
</feature>
<proteinExistence type="predicted"/>
<dbReference type="PROSITE" id="PS50143">
    <property type="entry name" value="BIR_REPEAT_2"/>
    <property type="match status" value="2"/>
</dbReference>
<organism evidence="2 3">
    <name type="scientific">Littorina saxatilis</name>
    <dbReference type="NCBI Taxonomy" id="31220"/>
    <lineage>
        <taxon>Eukaryota</taxon>
        <taxon>Metazoa</taxon>
        <taxon>Spiralia</taxon>
        <taxon>Lophotrochozoa</taxon>
        <taxon>Mollusca</taxon>
        <taxon>Gastropoda</taxon>
        <taxon>Caenogastropoda</taxon>
        <taxon>Littorinimorpha</taxon>
        <taxon>Littorinoidea</taxon>
        <taxon>Littorinidae</taxon>
        <taxon>Littorina</taxon>
    </lineage>
</organism>
<protein>
    <submittedName>
        <fullName evidence="2">Uncharacterized protein</fullName>
    </submittedName>
</protein>
<name>A0AAN9BKU5_9CAEN</name>
<dbReference type="GO" id="GO:0005634">
    <property type="term" value="C:nucleus"/>
    <property type="evidence" value="ECO:0007669"/>
    <property type="project" value="TreeGrafter"/>
</dbReference>
<gene>
    <name evidence="2" type="ORF">V1264_015356</name>
</gene>
<dbReference type="InterPro" id="IPR050784">
    <property type="entry name" value="IAP"/>
</dbReference>
<evidence type="ECO:0000313" key="2">
    <source>
        <dbReference type="EMBL" id="KAK7107422.1"/>
    </source>
</evidence>
<dbReference type="GO" id="GO:0051726">
    <property type="term" value="P:regulation of cell cycle"/>
    <property type="evidence" value="ECO:0007669"/>
    <property type="project" value="TreeGrafter"/>
</dbReference>
<keyword evidence="3" id="KW-1185">Reference proteome</keyword>
<dbReference type="CDD" id="cd00022">
    <property type="entry name" value="BIR"/>
    <property type="match status" value="2"/>
</dbReference>
<dbReference type="SMART" id="SM00238">
    <property type="entry name" value="BIR"/>
    <property type="match status" value="2"/>
</dbReference>
<comment type="caution">
    <text evidence="2">The sequence shown here is derived from an EMBL/GenBank/DDBJ whole genome shotgun (WGS) entry which is preliminary data.</text>
</comment>
<feature type="region of interest" description="Disordered" evidence="1">
    <location>
        <begin position="72"/>
        <end position="141"/>
    </location>
</feature>
<dbReference type="EMBL" id="JBAMIC010000004">
    <property type="protein sequence ID" value="KAK7107422.1"/>
    <property type="molecule type" value="Genomic_DNA"/>
</dbReference>
<dbReference type="AlphaFoldDB" id="A0AAN9BKU5"/>
<dbReference type="InterPro" id="IPR001370">
    <property type="entry name" value="BIR_rpt"/>
</dbReference>